<dbReference type="GO" id="GO:0008180">
    <property type="term" value="C:COP9 signalosome"/>
    <property type="evidence" value="ECO:0007669"/>
    <property type="project" value="UniProtKB-KW"/>
</dbReference>
<gene>
    <name evidence="8" type="ORF">JKP88DRAFT_290104</name>
</gene>
<evidence type="ECO:0000256" key="5">
    <source>
        <dbReference type="ARBA" id="ARBA00023242"/>
    </source>
</evidence>
<accession>A0A836CG25</accession>
<evidence type="ECO:0000259" key="7">
    <source>
        <dbReference type="Pfam" id="PF10075"/>
    </source>
</evidence>
<feature type="region of interest" description="Disordered" evidence="6">
    <location>
        <begin position="158"/>
        <end position="181"/>
    </location>
</feature>
<dbReference type="GO" id="GO:0005737">
    <property type="term" value="C:cytoplasm"/>
    <property type="evidence" value="ECO:0007669"/>
    <property type="project" value="UniProtKB-SubCell"/>
</dbReference>
<keyword evidence="4" id="KW-0736">Signalosome</keyword>
<name>A0A836CG25_9STRA</name>
<keyword evidence="3" id="KW-0963">Cytoplasm</keyword>
<dbReference type="Proteomes" id="UP000664859">
    <property type="component" value="Unassembled WGS sequence"/>
</dbReference>
<evidence type="ECO:0000256" key="6">
    <source>
        <dbReference type="SAM" id="MobiDB-lite"/>
    </source>
</evidence>
<evidence type="ECO:0000256" key="2">
    <source>
        <dbReference type="ARBA" id="ARBA00004496"/>
    </source>
</evidence>
<dbReference type="InterPro" id="IPR033464">
    <property type="entry name" value="CSN8_PSD8_EIF3K"/>
</dbReference>
<dbReference type="AlphaFoldDB" id="A0A836CG25"/>
<sequence length="225" mass="23814">MAARAPSEARLQSLLDSGQLKGALKMCEDLELESSVVAVPTEGAAKCRKVQMALYLLHGDLCNARHLWRRLHPTLKAADGETALLWEVGKAFWRRDTAAAYAAMNRQWSADVGGLVAALAEKTRGAQLRQIGRAYRAVPLARVCAMLSVDEAAARQSCGWPVEEPPQDNGGGGGGAMVRPSPLPRDGAAARALGADVEADLAALAKYMTFLEEKRAIGGAAHASA</sequence>
<comment type="caution">
    <text evidence="8">The sequence shown here is derived from an EMBL/GenBank/DDBJ whole genome shotgun (WGS) entry which is preliminary data.</text>
</comment>
<dbReference type="GO" id="GO:0010387">
    <property type="term" value="P:COP9 signalosome assembly"/>
    <property type="evidence" value="ECO:0007669"/>
    <property type="project" value="InterPro"/>
</dbReference>
<proteinExistence type="predicted"/>
<dbReference type="InterPro" id="IPR033205">
    <property type="entry name" value="COP9_CSN8"/>
</dbReference>
<dbReference type="EMBL" id="JAFCMP010000180">
    <property type="protein sequence ID" value="KAG5183923.1"/>
    <property type="molecule type" value="Genomic_DNA"/>
</dbReference>
<reference evidence="8" key="1">
    <citation type="submission" date="2021-02" db="EMBL/GenBank/DDBJ databases">
        <title>First Annotated Genome of the Yellow-green Alga Tribonema minus.</title>
        <authorList>
            <person name="Mahan K.M."/>
        </authorList>
    </citation>
    <scope>NUCLEOTIDE SEQUENCE</scope>
    <source>
        <strain evidence="8">UTEX B ZZ1240</strain>
    </source>
</reference>
<evidence type="ECO:0000256" key="1">
    <source>
        <dbReference type="ARBA" id="ARBA00004123"/>
    </source>
</evidence>
<dbReference type="OrthoDB" id="5351233at2759"/>
<evidence type="ECO:0000313" key="8">
    <source>
        <dbReference type="EMBL" id="KAG5183923.1"/>
    </source>
</evidence>
<keyword evidence="5" id="KW-0539">Nucleus</keyword>
<evidence type="ECO:0000313" key="9">
    <source>
        <dbReference type="Proteomes" id="UP000664859"/>
    </source>
</evidence>
<evidence type="ECO:0000256" key="4">
    <source>
        <dbReference type="ARBA" id="ARBA00022790"/>
    </source>
</evidence>
<organism evidence="8 9">
    <name type="scientific">Tribonema minus</name>
    <dbReference type="NCBI Taxonomy" id="303371"/>
    <lineage>
        <taxon>Eukaryota</taxon>
        <taxon>Sar</taxon>
        <taxon>Stramenopiles</taxon>
        <taxon>Ochrophyta</taxon>
        <taxon>PX clade</taxon>
        <taxon>Xanthophyceae</taxon>
        <taxon>Tribonematales</taxon>
        <taxon>Tribonemataceae</taxon>
        <taxon>Tribonema</taxon>
    </lineage>
</organism>
<dbReference type="GO" id="GO:0000338">
    <property type="term" value="P:protein deneddylation"/>
    <property type="evidence" value="ECO:0007669"/>
    <property type="project" value="InterPro"/>
</dbReference>
<evidence type="ECO:0000256" key="3">
    <source>
        <dbReference type="ARBA" id="ARBA00022490"/>
    </source>
</evidence>
<keyword evidence="9" id="KW-1185">Reference proteome</keyword>
<dbReference type="Pfam" id="PF10075">
    <property type="entry name" value="CSN8_PSD8_EIF3K"/>
    <property type="match status" value="1"/>
</dbReference>
<protein>
    <recommendedName>
        <fullName evidence="7">CSN8/PSMD8/EIF3K domain-containing protein</fullName>
    </recommendedName>
</protein>
<dbReference type="PANTHER" id="PTHR13339">
    <property type="entry name" value="COP9 SIGNALOSOME COMPLEX SUBUNIT 8"/>
    <property type="match status" value="1"/>
</dbReference>
<dbReference type="PANTHER" id="PTHR13339:SF0">
    <property type="entry name" value="COP9 SIGNALOSOME COMPLEX SUBUNIT 8"/>
    <property type="match status" value="1"/>
</dbReference>
<feature type="domain" description="CSN8/PSMD8/EIF3K" evidence="7">
    <location>
        <begin position="52"/>
        <end position="157"/>
    </location>
</feature>
<comment type="subcellular location">
    <subcellularLocation>
        <location evidence="2">Cytoplasm</location>
    </subcellularLocation>
    <subcellularLocation>
        <location evidence="1">Nucleus</location>
    </subcellularLocation>
</comment>